<keyword evidence="2" id="KW-1185">Reference proteome</keyword>
<comment type="caution">
    <text evidence="1">The sequence shown here is derived from an EMBL/GenBank/DDBJ whole genome shotgun (WGS) entry which is preliminary data.</text>
</comment>
<dbReference type="AlphaFoldDB" id="A0AAN9U2T8"/>
<organism evidence="1 2">
    <name type="scientific">Parthenolecanium corni</name>
    <dbReference type="NCBI Taxonomy" id="536013"/>
    <lineage>
        <taxon>Eukaryota</taxon>
        <taxon>Metazoa</taxon>
        <taxon>Ecdysozoa</taxon>
        <taxon>Arthropoda</taxon>
        <taxon>Hexapoda</taxon>
        <taxon>Insecta</taxon>
        <taxon>Pterygota</taxon>
        <taxon>Neoptera</taxon>
        <taxon>Paraneoptera</taxon>
        <taxon>Hemiptera</taxon>
        <taxon>Sternorrhyncha</taxon>
        <taxon>Coccoidea</taxon>
        <taxon>Coccidae</taxon>
        <taxon>Parthenolecanium</taxon>
    </lineage>
</organism>
<gene>
    <name evidence="1" type="ORF">V9T40_006135</name>
</gene>
<protein>
    <submittedName>
        <fullName evidence="1">Uncharacterized protein</fullName>
    </submittedName>
</protein>
<sequence>MESETEFLLSSSSKTKLFSGCSSPAKCCYTLLHIRSLVRPVRQLPPVLFRSAGSSCVLKVYVFSRGICGNEEYEFLVGRCCVDEWFGWKLPDAGDAPKRCDGSLGGGAPNCTLGSGFQFSSNELTHVLRSTRDSLTEDSNVIICCLKSRLGKTNPQTKIIEQSLEKKNPLRNTIKQTLG</sequence>
<accession>A0AAN9U2T8</accession>
<dbReference type="Proteomes" id="UP001367676">
    <property type="component" value="Unassembled WGS sequence"/>
</dbReference>
<name>A0AAN9U2T8_9HEMI</name>
<dbReference type="EMBL" id="JBBCAQ010000003">
    <property type="protein sequence ID" value="KAK7604949.1"/>
    <property type="molecule type" value="Genomic_DNA"/>
</dbReference>
<proteinExistence type="predicted"/>
<reference evidence="1 2" key="1">
    <citation type="submission" date="2024-03" db="EMBL/GenBank/DDBJ databases">
        <title>Adaptation during the transition from Ophiocordyceps entomopathogen to insect associate is accompanied by gene loss and intensified selection.</title>
        <authorList>
            <person name="Ward C.M."/>
            <person name="Onetto C.A."/>
            <person name="Borneman A.R."/>
        </authorList>
    </citation>
    <scope>NUCLEOTIDE SEQUENCE [LARGE SCALE GENOMIC DNA]</scope>
    <source>
        <strain evidence="1">AWRI1</strain>
        <tissue evidence="1">Single Adult Female</tissue>
    </source>
</reference>
<evidence type="ECO:0000313" key="2">
    <source>
        <dbReference type="Proteomes" id="UP001367676"/>
    </source>
</evidence>
<evidence type="ECO:0000313" key="1">
    <source>
        <dbReference type="EMBL" id="KAK7604949.1"/>
    </source>
</evidence>